<sequence length="167" mass="18020">MHDQGGVLAGLPPLRDVITRHGIHPKKSLGQNFLLDLNLTHKIARAGGPLEGQVVMEIGAGPGGLTRALLAEGADHVIAVERDRRCLAALEELAIHARGRLTLVAADALTLDEYDLSPRPSQVVANLPYNISTSLLFKWLERLGLFQALTLMFQKEVAQRIVAQPGG</sequence>
<dbReference type="PANTHER" id="PTHR11727">
    <property type="entry name" value="DIMETHYLADENOSINE TRANSFERASE"/>
    <property type="match status" value="1"/>
</dbReference>
<gene>
    <name evidence="6" type="ORF">METZ01_LOCUS208089</name>
</gene>
<dbReference type="SUPFAM" id="SSF53335">
    <property type="entry name" value="S-adenosyl-L-methionine-dependent methyltransferases"/>
    <property type="match status" value="1"/>
</dbReference>
<proteinExistence type="predicted"/>
<evidence type="ECO:0000259" key="5">
    <source>
        <dbReference type="SMART" id="SM00650"/>
    </source>
</evidence>
<keyword evidence="2" id="KW-0808">Transferase</keyword>
<dbReference type="PROSITE" id="PS01131">
    <property type="entry name" value="RRNA_A_DIMETH"/>
    <property type="match status" value="1"/>
</dbReference>
<dbReference type="Pfam" id="PF00398">
    <property type="entry name" value="RrnaAD"/>
    <property type="match status" value="1"/>
</dbReference>
<dbReference type="EMBL" id="UINC01046788">
    <property type="protein sequence ID" value="SVB55235.1"/>
    <property type="molecule type" value="Genomic_DNA"/>
</dbReference>
<organism evidence="6">
    <name type="scientific">marine metagenome</name>
    <dbReference type="NCBI Taxonomy" id="408172"/>
    <lineage>
        <taxon>unclassified sequences</taxon>
        <taxon>metagenomes</taxon>
        <taxon>ecological metagenomes</taxon>
    </lineage>
</organism>
<dbReference type="AlphaFoldDB" id="A0A382EXP9"/>
<keyword evidence="4" id="KW-0694">RNA-binding</keyword>
<reference evidence="6" key="1">
    <citation type="submission" date="2018-05" db="EMBL/GenBank/DDBJ databases">
        <authorList>
            <person name="Lanie J.A."/>
            <person name="Ng W.-L."/>
            <person name="Kazmierczak K.M."/>
            <person name="Andrzejewski T.M."/>
            <person name="Davidsen T.M."/>
            <person name="Wayne K.J."/>
            <person name="Tettelin H."/>
            <person name="Glass J.I."/>
            <person name="Rusch D."/>
            <person name="Podicherti R."/>
            <person name="Tsui H.-C.T."/>
            <person name="Winkler M.E."/>
        </authorList>
    </citation>
    <scope>NUCLEOTIDE SEQUENCE</scope>
</reference>
<protein>
    <recommendedName>
        <fullName evidence="5">Ribosomal RNA adenine methylase transferase N-terminal domain-containing protein</fullName>
    </recommendedName>
</protein>
<accession>A0A382EXP9</accession>
<evidence type="ECO:0000256" key="2">
    <source>
        <dbReference type="ARBA" id="ARBA00022679"/>
    </source>
</evidence>
<name>A0A382EXP9_9ZZZZ</name>
<dbReference type="InterPro" id="IPR001737">
    <property type="entry name" value="KsgA/Erm"/>
</dbReference>
<feature type="domain" description="Ribosomal RNA adenine methylase transferase N-terminal" evidence="5">
    <location>
        <begin position="39"/>
        <end position="165"/>
    </location>
</feature>
<feature type="non-terminal residue" evidence="6">
    <location>
        <position position="167"/>
    </location>
</feature>
<dbReference type="SMART" id="SM00650">
    <property type="entry name" value="rADc"/>
    <property type="match status" value="1"/>
</dbReference>
<dbReference type="PROSITE" id="PS51689">
    <property type="entry name" value="SAM_RNA_A_N6_MT"/>
    <property type="match status" value="1"/>
</dbReference>
<evidence type="ECO:0000313" key="6">
    <source>
        <dbReference type="EMBL" id="SVB55235.1"/>
    </source>
</evidence>
<dbReference type="InterPro" id="IPR020598">
    <property type="entry name" value="rRNA_Ade_methylase_Trfase_N"/>
</dbReference>
<evidence type="ECO:0000256" key="4">
    <source>
        <dbReference type="ARBA" id="ARBA00022884"/>
    </source>
</evidence>
<evidence type="ECO:0000256" key="1">
    <source>
        <dbReference type="ARBA" id="ARBA00022603"/>
    </source>
</evidence>
<evidence type="ECO:0000256" key="3">
    <source>
        <dbReference type="ARBA" id="ARBA00022691"/>
    </source>
</evidence>
<keyword evidence="1" id="KW-0489">Methyltransferase</keyword>
<dbReference type="GO" id="GO:0000179">
    <property type="term" value="F:rRNA (adenine-N6,N6-)-dimethyltransferase activity"/>
    <property type="evidence" value="ECO:0007669"/>
    <property type="project" value="InterPro"/>
</dbReference>
<dbReference type="CDD" id="cd02440">
    <property type="entry name" value="AdoMet_MTases"/>
    <property type="match status" value="1"/>
</dbReference>
<dbReference type="PANTHER" id="PTHR11727:SF7">
    <property type="entry name" value="DIMETHYLADENOSINE TRANSFERASE-RELATED"/>
    <property type="match status" value="1"/>
</dbReference>
<dbReference type="InterPro" id="IPR029063">
    <property type="entry name" value="SAM-dependent_MTases_sf"/>
</dbReference>
<keyword evidence="3" id="KW-0949">S-adenosyl-L-methionine</keyword>
<dbReference type="InterPro" id="IPR020596">
    <property type="entry name" value="rRNA_Ade_Mease_Trfase_CS"/>
</dbReference>
<dbReference type="Gene3D" id="3.40.50.150">
    <property type="entry name" value="Vaccinia Virus protein VP39"/>
    <property type="match status" value="1"/>
</dbReference>
<dbReference type="GO" id="GO:0003723">
    <property type="term" value="F:RNA binding"/>
    <property type="evidence" value="ECO:0007669"/>
    <property type="project" value="UniProtKB-KW"/>
</dbReference>